<dbReference type="PANTHER" id="PTHR13269">
    <property type="entry name" value="NUCLEOPORIN NDC1"/>
    <property type="match status" value="1"/>
</dbReference>
<comment type="caution">
    <text evidence="14">The sequence shown here is derived from an EMBL/GenBank/DDBJ whole genome shotgun (WGS) entry which is preliminary data.</text>
</comment>
<keyword evidence="4" id="KW-0813">Transport</keyword>
<feature type="transmembrane region" description="Helical" evidence="13">
    <location>
        <begin position="168"/>
        <end position="191"/>
    </location>
</feature>
<keyword evidence="11 13" id="KW-0472">Membrane</keyword>
<proteinExistence type="inferred from homology"/>
<keyword evidence="15" id="KW-1185">Reference proteome</keyword>
<dbReference type="GO" id="GO:0006999">
    <property type="term" value="P:nuclear pore organization"/>
    <property type="evidence" value="ECO:0007669"/>
    <property type="project" value="TreeGrafter"/>
</dbReference>
<feature type="transmembrane region" description="Helical" evidence="13">
    <location>
        <begin position="6"/>
        <end position="25"/>
    </location>
</feature>
<dbReference type="GO" id="GO:0106166">
    <property type="term" value="F:spindle pole body-nuclear membrane anchor activity"/>
    <property type="evidence" value="ECO:0007669"/>
    <property type="project" value="TreeGrafter"/>
</dbReference>
<evidence type="ECO:0000313" key="14">
    <source>
        <dbReference type="EMBL" id="KZZ93670.1"/>
    </source>
</evidence>
<evidence type="ECO:0000256" key="2">
    <source>
        <dbReference type="ARBA" id="ARBA00004567"/>
    </source>
</evidence>
<dbReference type="GO" id="GO:0051028">
    <property type="term" value="P:mRNA transport"/>
    <property type="evidence" value="ECO:0007669"/>
    <property type="project" value="UniProtKB-KW"/>
</dbReference>
<dbReference type="Proteomes" id="UP000242877">
    <property type="component" value="Unassembled WGS sequence"/>
</dbReference>
<keyword evidence="8 13" id="KW-1133">Transmembrane helix</keyword>
<evidence type="ECO:0000256" key="8">
    <source>
        <dbReference type="ARBA" id="ARBA00022989"/>
    </source>
</evidence>
<dbReference type="Pfam" id="PF09531">
    <property type="entry name" value="Ndc1_Nup"/>
    <property type="match status" value="1"/>
</dbReference>
<dbReference type="GO" id="GO:0070762">
    <property type="term" value="C:nuclear pore transmembrane ring"/>
    <property type="evidence" value="ECO:0007669"/>
    <property type="project" value="TreeGrafter"/>
</dbReference>
<organism evidence="14 15">
    <name type="scientific">Ascosphaera apis ARSEF 7405</name>
    <dbReference type="NCBI Taxonomy" id="392613"/>
    <lineage>
        <taxon>Eukaryota</taxon>
        <taxon>Fungi</taxon>
        <taxon>Dikarya</taxon>
        <taxon>Ascomycota</taxon>
        <taxon>Pezizomycotina</taxon>
        <taxon>Eurotiomycetes</taxon>
        <taxon>Eurotiomycetidae</taxon>
        <taxon>Onygenales</taxon>
        <taxon>Ascosphaeraceae</taxon>
        <taxon>Ascosphaera</taxon>
    </lineage>
</organism>
<dbReference type="GO" id="GO:0031965">
    <property type="term" value="C:nuclear membrane"/>
    <property type="evidence" value="ECO:0007669"/>
    <property type="project" value="UniProtKB-SubCell"/>
</dbReference>
<protein>
    <submittedName>
        <fullName evidence="14">Nucleoporin protein Ndc1-Nup</fullName>
    </submittedName>
</protein>
<evidence type="ECO:0000256" key="5">
    <source>
        <dbReference type="ARBA" id="ARBA00022692"/>
    </source>
</evidence>
<evidence type="ECO:0000256" key="3">
    <source>
        <dbReference type="ARBA" id="ARBA00005760"/>
    </source>
</evidence>
<sequence length="562" mass="63549">MCRTLFSWSAFDTLVVYIASAWIYGEVYRFSASSKANLHWVKPGRPSERASLNERPMYLHSFYFMLAIAQAYQHLGRDYGRILVPVGAPISEQDSKSTRGVVRTFDRFVGFLPHLVYRVGLTVGIAYLFCPLIYCAFLRPYIWQVTLYFTGFFWSFSRSSAAPKTLIAPLSTMLSFHVITSGIWLVALWQWTNMAFSTYLGQPPLKTGKPLTDGLRNANLSLINGLQAKHEVVRSFAFWELRLISQDFPARRQLVYADLDNNAWRDILNASRCIIEAVNTRIEAFENPSQLAPEPSAITEQVTTNTEKQESLQVKPLTEGNIFMDPPKPKDRPTRFESAFSNFARSHGQADDWTVNLRSRTQSFMNSASKSVLTPERKRKFITQAGEIRRLTFSTTEDNHSTEAPLTTQFLRSKVGSLFRQSYSNRIKKIVLGTPHSELTCFVDAVLSITHLTVESLKEDKYGIVQNDVAAIVKLFTATANRVHQFNSEDGLKIHWTDVCFPSRGSPEYETARKVGEVDTVLLVLKTGLNKILDAFKEHLADVGLTPKDVNLARQAAGMPQI</sequence>
<dbReference type="GO" id="GO:0005816">
    <property type="term" value="C:spindle pole body"/>
    <property type="evidence" value="ECO:0007669"/>
    <property type="project" value="TreeGrafter"/>
</dbReference>
<evidence type="ECO:0000256" key="13">
    <source>
        <dbReference type="SAM" id="Phobius"/>
    </source>
</evidence>
<evidence type="ECO:0000256" key="11">
    <source>
        <dbReference type="ARBA" id="ARBA00023136"/>
    </source>
</evidence>
<keyword evidence="5 13" id="KW-0812">Transmembrane</keyword>
<dbReference type="GO" id="GO:0015031">
    <property type="term" value="P:protein transport"/>
    <property type="evidence" value="ECO:0007669"/>
    <property type="project" value="UniProtKB-KW"/>
</dbReference>
<dbReference type="GO" id="GO:0070631">
    <property type="term" value="P:spindle pole body localization"/>
    <property type="evidence" value="ECO:0007669"/>
    <property type="project" value="TreeGrafter"/>
</dbReference>
<evidence type="ECO:0000256" key="10">
    <source>
        <dbReference type="ARBA" id="ARBA00023132"/>
    </source>
</evidence>
<name>A0A166P0K6_9EURO</name>
<dbReference type="PANTHER" id="PTHR13269:SF6">
    <property type="entry name" value="NUCLEOPORIN NDC1"/>
    <property type="match status" value="1"/>
</dbReference>
<gene>
    <name evidence="14" type="ORF">AAP_02462</name>
</gene>
<dbReference type="AlphaFoldDB" id="A0A166P0K6"/>
<evidence type="ECO:0000256" key="9">
    <source>
        <dbReference type="ARBA" id="ARBA00023010"/>
    </source>
</evidence>
<keyword evidence="7" id="KW-0653">Protein transport</keyword>
<dbReference type="VEuPathDB" id="FungiDB:AAP_02462"/>
<accession>A0A166P0K6</accession>
<evidence type="ECO:0000256" key="1">
    <source>
        <dbReference type="ARBA" id="ARBA00004232"/>
    </source>
</evidence>
<evidence type="ECO:0000256" key="4">
    <source>
        <dbReference type="ARBA" id="ARBA00022448"/>
    </source>
</evidence>
<keyword evidence="6" id="KW-0509">mRNA transport</keyword>
<comment type="similarity">
    <text evidence="3">Belongs to the NDC1 family.</text>
</comment>
<evidence type="ECO:0000313" key="15">
    <source>
        <dbReference type="Proteomes" id="UP000242877"/>
    </source>
</evidence>
<keyword evidence="10" id="KW-0906">Nuclear pore complex</keyword>
<keyword evidence="12" id="KW-0539">Nucleus</keyword>
<dbReference type="EMBL" id="AZGZ01000008">
    <property type="protein sequence ID" value="KZZ93670.1"/>
    <property type="molecule type" value="Genomic_DNA"/>
</dbReference>
<reference evidence="14 15" key="1">
    <citation type="journal article" date="2016" name="Genome Biol. Evol.">
        <title>Divergent and convergent evolution of fungal pathogenicity.</title>
        <authorList>
            <person name="Shang Y."/>
            <person name="Xiao G."/>
            <person name="Zheng P."/>
            <person name="Cen K."/>
            <person name="Zhan S."/>
            <person name="Wang C."/>
        </authorList>
    </citation>
    <scope>NUCLEOTIDE SEQUENCE [LARGE SCALE GENOMIC DNA]</scope>
    <source>
        <strain evidence="14 15">ARSEF 7405</strain>
    </source>
</reference>
<evidence type="ECO:0000256" key="7">
    <source>
        <dbReference type="ARBA" id="ARBA00022927"/>
    </source>
</evidence>
<dbReference type="InterPro" id="IPR019049">
    <property type="entry name" value="Nucleoporin_prot_Ndc1/Nup"/>
</dbReference>
<feature type="transmembrane region" description="Helical" evidence="13">
    <location>
        <begin position="115"/>
        <end position="134"/>
    </location>
</feature>
<dbReference type="OrthoDB" id="67850at2759"/>
<keyword evidence="9" id="KW-0811">Translocation</keyword>
<evidence type="ECO:0000256" key="6">
    <source>
        <dbReference type="ARBA" id="ARBA00022816"/>
    </source>
</evidence>
<evidence type="ECO:0000256" key="12">
    <source>
        <dbReference type="ARBA" id="ARBA00023242"/>
    </source>
</evidence>
<comment type="subcellular location">
    <subcellularLocation>
        <location evidence="1">Nucleus membrane</location>
        <topology evidence="1">Multi-pass membrane protein</topology>
    </subcellularLocation>
    <subcellularLocation>
        <location evidence="2">Nucleus</location>
        <location evidence="2">Nuclear pore complex</location>
    </subcellularLocation>
</comment>